<evidence type="ECO:0000313" key="2">
    <source>
        <dbReference type="EMBL" id="MCZ8512538.1"/>
    </source>
</evidence>
<feature type="region of interest" description="Disordered" evidence="1">
    <location>
        <begin position="1"/>
        <end position="73"/>
    </location>
</feature>
<comment type="caution">
    <text evidence="2">The sequence shown here is derived from an EMBL/GenBank/DDBJ whole genome shotgun (WGS) entry which is preliminary data.</text>
</comment>
<feature type="compositionally biased region" description="Basic and acidic residues" evidence="1">
    <location>
        <begin position="15"/>
        <end position="30"/>
    </location>
</feature>
<feature type="compositionally biased region" description="Polar residues" evidence="1">
    <location>
        <begin position="42"/>
        <end position="52"/>
    </location>
</feature>
<gene>
    <name evidence="2" type="ORF">O9H85_08940</name>
</gene>
<dbReference type="RefSeq" id="WP_269880989.1">
    <property type="nucleotide sequence ID" value="NZ_JAQAGZ010000005.1"/>
</dbReference>
<sequence>MARRSRSVEVTIGSARDDSPQTDGHAHVEAIAEADEEERSSTKPAVSASTEDLPTLKPRRGRAPKAKPEPDYSELLDLEAGPWQREMSPAWQRFYAAVRQSVWDE</sequence>
<proteinExistence type="predicted"/>
<evidence type="ECO:0000313" key="3">
    <source>
        <dbReference type="Proteomes" id="UP001527882"/>
    </source>
</evidence>
<protein>
    <submittedName>
        <fullName evidence="2">Uncharacterized protein</fullName>
    </submittedName>
</protein>
<organism evidence="2 3">
    <name type="scientific">Paenibacillus gyeongsangnamensis</name>
    <dbReference type="NCBI Taxonomy" id="3388067"/>
    <lineage>
        <taxon>Bacteria</taxon>
        <taxon>Bacillati</taxon>
        <taxon>Bacillota</taxon>
        <taxon>Bacilli</taxon>
        <taxon>Bacillales</taxon>
        <taxon>Paenibacillaceae</taxon>
        <taxon>Paenibacillus</taxon>
    </lineage>
</organism>
<reference evidence="2 3" key="1">
    <citation type="submission" date="2022-12" db="EMBL/GenBank/DDBJ databases">
        <title>Draft genome sequence of Paenibacillus sp. dW9.</title>
        <authorList>
            <person name="Choi E.-W."/>
            <person name="Kim D.-U."/>
        </authorList>
    </citation>
    <scope>NUCLEOTIDE SEQUENCE [LARGE SCALE GENOMIC DNA]</scope>
    <source>
        <strain evidence="3">dW9</strain>
    </source>
</reference>
<keyword evidence="3" id="KW-1185">Reference proteome</keyword>
<evidence type="ECO:0000256" key="1">
    <source>
        <dbReference type="SAM" id="MobiDB-lite"/>
    </source>
</evidence>
<accession>A0ABT4Q6N3</accession>
<dbReference type="EMBL" id="JAQAGZ010000005">
    <property type="protein sequence ID" value="MCZ8512538.1"/>
    <property type="molecule type" value="Genomic_DNA"/>
</dbReference>
<name>A0ABT4Q6N3_9BACL</name>
<dbReference type="Proteomes" id="UP001527882">
    <property type="component" value="Unassembled WGS sequence"/>
</dbReference>